<dbReference type="CDD" id="cd14066">
    <property type="entry name" value="STKc_IRAK"/>
    <property type="match status" value="1"/>
</dbReference>
<dbReference type="InterPro" id="IPR000719">
    <property type="entry name" value="Prot_kinase_dom"/>
</dbReference>
<dbReference type="SUPFAM" id="SSF56112">
    <property type="entry name" value="Protein kinase-like (PK-like)"/>
    <property type="match status" value="1"/>
</dbReference>
<feature type="domain" description="Protein kinase" evidence="4">
    <location>
        <begin position="152"/>
        <end position="427"/>
    </location>
</feature>
<dbReference type="PROSITE" id="PS00107">
    <property type="entry name" value="PROTEIN_KINASE_ATP"/>
    <property type="match status" value="1"/>
</dbReference>
<dbReference type="PANTHER" id="PTHR47989:SF14">
    <property type="entry name" value="INACTIVE PROTEIN KINASE SELMODRAFT_444075"/>
    <property type="match status" value="1"/>
</dbReference>
<evidence type="ECO:0000259" key="4">
    <source>
        <dbReference type="PROSITE" id="PS50011"/>
    </source>
</evidence>
<evidence type="ECO:0000256" key="3">
    <source>
        <dbReference type="PROSITE-ProRule" id="PRU10141"/>
    </source>
</evidence>
<dbReference type="InterPro" id="IPR008266">
    <property type="entry name" value="Tyr_kinase_AS"/>
</dbReference>
<sequence length="441" mass="50207">MPTKKIVLQEAINCKADWVIIDRQLRKDLKFYLKHIPCKVALIQDSLSVEPLRLSNSTNTDVIEQKFSYSVSKPVEVPLDEQDNASADQFVVSCGSDFDSTSSIEVYRTFPNHHKSSDVPVLCSGCGITTALYIKESMRFRYSEIQAATSDFSKEQLLGEGGYGHVYRGRLKDGQVIAAKVRKEASRQGDNEFRSEVYVLSFARHRNIIMLLGYCNIENHNILVYEYICNKSLYWHLFSKSGDVLEWHKRRAIAIGTAKGLRFLHEECRGCPIVHRDLRPSNILLTHDFIPMIGDFGLAKWKTGNDAIHTRVVGTLGYLAPEYVESGIVSVRTDVYAYGVVLLQLISGRKIIDNKRQGEFLLQWAEPLIEKLALHQLIDPRIGEVDDNTYELYNMARTAYMCVRRSPEMRPSMGEVVRLLEGESGYIQGLAEQFVPHYAQR</sequence>
<proteinExistence type="predicted"/>
<keyword evidence="2 3" id="KW-0067">ATP-binding</keyword>
<accession>A0A7J6UT76</accession>
<dbReference type="AlphaFoldDB" id="A0A7J6UT76"/>
<dbReference type="InterPro" id="IPR011009">
    <property type="entry name" value="Kinase-like_dom_sf"/>
</dbReference>
<dbReference type="GO" id="GO:0005524">
    <property type="term" value="F:ATP binding"/>
    <property type="evidence" value="ECO:0007669"/>
    <property type="project" value="UniProtKB-UniRule"/>
</dbReference>
<dbReference type="Pfam" id="PF00069">
    <property type="entry name" value="Pkinase"/>
    <property type="match status" value="1"/>
</dbReference>
<dbReference type="GO" id="GO:0004713">
    <property type="term" value="F:protein tyrosine kinase activity"/>
    <property type="evidence" value="ECO:0007669"/>
    <property type="project" value="InterPro"/>
</dbReference>
<dbReference type="Gene3D" id="3.30.200.20">
    <property type="entry name" value="Phosphorylase Kinase, domain 1"/>
    <property type="match status" value="1"/>
</dbReference>
<dbReference type="Gene3D" id="1.10.510.10">
    <property type="entry name" value="Transferase(Phosphotransferase) domain 1"/>
    <property type="match status" value="1"/>
</dbReference>
<evidence type="ECO:0000256" key="1">
    <source>
        <dbReference type="ARBA" id="ARBA00022741"/>
    </source>
</evidence>
<dbReference type="FunFam" id="3.30.200.20:FF:000162">
    <property type="entry name" value="Adenine nucleotide alpha hydrolase-like domain kinase"/>
    <property type="match status" value="1"/>
</dbReference>
<reference evidence="5 6" key="1">
    <citation type="submission" date="2020-06" db="EMBL/GenBank/DDBJ databases">
        <title>Transcriptomic and genomic resources for Thalictrum thalictroides and T. hernandezii: Facilitating candidate gene discovery in an emerging model plant lineage.</title>
        <authorList>
            <person name="Arias T."/>
            <person name="Riano-Pachon D.M."/>
            <person name="Di Stilio V.S."/>
        </authorList>
    </citation>
    <scope>NUCLEOTIDE SEQUENCE [LARGE SCALE GENOMIC DNA]</scope>
    <source>
        <strain evidence="6">cv. WT478/WT964</strain>
        <tissue evidence="5">Leaves</tissue>
    </source>
</reference>
<dbReference type="OrthoDB" id="310217at2759"/>
<gene>
    <name evidence="5" type="ORF">FRX31_034605</name>
</gene>
<keyword evidence="5" id="KW-0418">Kinase</keyword>
<dbReference type="InterPro" id="IPR020635">
    <property type="entry name" value="Tyr_kinase_cat_dom"/>
</dbReference>
<comment type="caution">
    <text evidence="5">The sequence shown here is derived from an EMBL/GenBank/DDBJ whole genome shotgun (WGS) entry which is preliminary data.</text>
</comment>
<dbReference type="Proteomes" id="UP000554482">
    <property type="component" value="Unassembled WGS sequence"/>
</dbReference>
<keyword evidence="6" id="KW-1185">Reference proteome</keyword>
<feature type="binding site" evidence="3">
    <location>
        <position position="180"/>
    </location>
    <ligand>
        <name>ATP</name>
        <dbReference type="ChEBI" id="CHEBI:30616"/>
    </ligand>
</feature>
<keyword evidence="1 3" id="KW-0547">Nucleotide-binding</keyword>
<evidence type="ECO:0000313" key="5">
    <source>
        <dbReference type="EMBL" id="KAF5175804.1"/>
    </source>
</evidence>
<dbReference type="SMART" id="SM00219">
    <property type="entry name" value="TyrKc"/>
    <property type="match status" value="1"/>
</dbReference>
<dbReference type="PANTHER" id="PTHR47989">
    <property type="entry name" value="OS01G0750732 PROTEIN"/>
    <property type="match status" value="1"/>
</dbReference>
<evidence type="ECO:0000256" key="2">
    <source>
        <dbReference type="ARBA" id="ARBA00022840"/>
    </source>
</evidence>
<name>A0A7J6UT76_THATH</name>
<dbReference type="PROSITE" id="PS50011">
    <property type="entry name" value="PROTEIN_KINASE_DOM"/>
    <property type="match status" value="1"/>
</dbReference>
<keyword evidence="5" id="KW-0808">Transferase</keyword>
<dbReference type="EMBL" id="JABWDY010043549">
    <property type="protein sequence ID" value="KAF5175804.1"/>
    <property type="molecule type" value="Genomic_DNA"/>
</dbReference>
<dbReference type="InterPro" id="IPR017441">
    <property type="entry name" value="Protein_kinase_ATP_BS"/>
</dbReference>
<protein>
    <submittedName>
        <fullName evidence="5">Inactive protein kinase</fullName>
    </submittedName>
</protein>
<organism evidence="5 6">
    <name type="scientific">Thalictrum thalictroides</name>
    <name type="common">Rue-anemone</name>
    <name type="synonym">Anemone thalictroides</name>
    <dbReference type="NCBI Taxonomy" id="46969"/>
    <lineage>
        <taxon>Eukaryota</taxon>
        <taxon>Viridiplantae</taxon>
        <taxon>Streptophyta</taxon>
        <taxon>Embryophyta</taxon>
        <taxon>Tracheophyta</taxon>
        <taxon>Spermatophyta</taxon>
        <taxon>Magnoliopsida</taxon>
        <taxon>Ranunculales</taxon>
        <taxon>Ranunculaceae</taxon>
        <taxon>Thalictroideae</taxon>
        <taxon>Thalictrum</taxon>
    </lineage>
</organism>
<dbReference type="PROSITE" id="PS00109">
    <property type="entry name" value="PROTEIN_KINASE_TYR"/>
    <property type="match status" value="1"/>
</dbReference>
<evidence type="ECO:0000313" key="6">
    <source>
        <dbReference type="Proteomes" id="UP000554482"/>
    </source>
</evidence>